<accession>A0ABR5NEL9</accession>
<dbReference type="InterPro" id="IPR041522">
    <property type="entry name" value="CdaR_GGDEF"/>
</dbReference>
<reference evidence="5 6" key="1">
    <citation type="submission" date="2015-09" db="EMBL/GenBank/DDBJ databases">
        <title>Genome sequencing project for genomic taxonomy and phylogenomics of Bacillus-like bacteria.</title>
        <authorList>
            <person name="Liu B."/>
            <person name="Wang J."/>
            <person name="Zhu Y."/>
            <person name="Liu G."/>
            <person name="Chen Q."/>
            <person name="Chen Z."/>
            <person name="Lan J."/>
            <person name="Che J."/>
            <person name="Ge C."/>
            <person name="Shi H."/>
            <person name="Pan Z."/>
            <person name="Liu X."/>
        </authorList>
    </citation>
    <scope>NUCLEOTIDE SEQUENCE [LARGE SCALE GENOMIC DNA]</scope>
    <source>
        <strain evidence="5 6">DSM 8552</strain>
    </source>
</reference>
<sequence>MGITIQEALQLPIMKKAKLVAGKEGIRNTIKWVTIVEVLVPDDIDRLQEGELLITTGFGVMESDEKREVFHLLLSMKKLSGIALYTGFRLPEVPESFIEIANKHDMPLLEISPEINFSMITKEILEQIVNSQMKLLEYSHSIHEKFTRLVLCSQGLLPITQTLSRLIQGSVIVINDLSEIAQHCLIHHTLSVSGAECITIREDVIRLQELLSRCTLRSNESFVSHKQDYVIHIQPIVASQDHYGFIVSMKESEKWEKLDSIAIEHAATVYAIEILKLKAVQETRIRLQGDYLEELLNESFINQSQAFKRGKTLGLDLTLKHAVIRFQFASIQRATIAVQLFDQLMKLKNRQTVIKKKQDTLIVLAEVKNDKFNSNKQDSLQLAQAIHDKWERLFPQDVIKIGIGRVYSDLQELPKSAREAEYSIHFSDLLLESKTMVHYDDLGHYHILIQMVEAGMDLRDFYENLLGPLFSLQGDALLRTLEVYLHHKNMQIAADEIFVHRQTLRYRLTQIEKLTSLDLKSPDDQMKLQLAIMAYKLDRLKNPTKFEKLHKS</sequence>
<dbReference type="PANTHER" id="PTHR33744:SF1">
    <property type="entry name" value="DNA-BINDING TRANSCRIPTIONAL ACTIVATOR ADER"/>
    <property type="match status" value="1"/>
</dbReference>
<feature type="domain" description="CdaR GGDEF-like" evidence="4">
    <location>
        <begin position="305"/>
        <end position="422"/>
    </location>
</feature>
<dbReference type="Gene3D" id="1.10.10.2840">
    <property type="entry name" value="PucR C-terminal helix-turn-helix domain"/>
    <property type="match status" value="1"/>
</dbReference>
<proteinExistence type="inferred from homology"/>
<dbReference type="InterPro" id="IPR029016">
    <property type="entry name" value="GAF-like_dom_sf"/>
</dbReference>
<gene>
    <name evidence="5" type="ORF">AN963_10070</name>
</gene>
<dbReference type="Proteomes" id="UP000051063">
    <property type="component" value="Unassembled WGS sequence"/>
</dbReference>
<comment type="caution">
    <text evidence="5">The sequence shown here is derived from an EMBL/GenBank/DDBJ whole genome shotgun (WGS) entry which is preliminary data.</text>
</comment>
<comment type="similarity">
    <text evidence="1">Belongs to the CdaR family.</text>
</comment>
<dbReference type="Gene3D" id="3.30.450.40">
    <property type="match status" value="1"/>
</dbReference>
<dbReference type="InterPro" id="IPR051448">
    <property type="entry name" value="CdaR-like_regulators"/>
</dbReference>
<feature type="domain" description="Purine catabolism PurC-like" evidence="2">
    <location>
        <begin position="7"/>
        <end position="128"/>
    </location>
</feature>
<keyword evidence="6" id="KW-1185">Reference proteome</keyword>
<evidence type="ECO:0000259" key="4">
    <source>
        <dbReference type="Pfam" id="PF17853"/>
    </source>
</evidence>
<evidence type="ECO:0000256" key="1">
    <source>
        <dbReference type="ARBA" id="ARBA00006754"/>
    </source>
</evidence>
<dbReference type="EMBL" id="LJJB01000007">
    <property type="protein sequence ID" value="KQL49997.1"/>
    <property type="molecule type" value="Genomic_DNA"/>
</dbReference>
<evidence type="ECO:0000259" key="2">
    <source>
        <dbReference type="Pfam" id="PF07905"/>
    </source>
</evidence>
<dbReference type="RefSeq" id="WP_055744332.1">
    <property type="nucleotide sequence ID" value="NZ_LJJB01000007.1"/>
</dbReference>
<dbReference type="InterPro" id="IPR012914">
    <property type="entry name" value="PucR_dom"/>
</dbReference>
<dbReference type="InterPro" id="IPR025736">
    <property type="entry name" value="PucR_C-HTH_dom"/>
</dbReference>
<dbReference type="Pfam" id="PF07905">
    <property type="entry name" value="PucR"/>
    <property type="match status" value="1"/>
</dbReference>
<dbReference type="InterPro" id="IPR042070">
    <property type="entry name" value="PucR_C-HTH_sf"/>
</dbReference>
<evidence type="ECO:0000259" key="3">
    <source>
        <dbReference type="Pfam" id="PF13556"/>
    </source>
</evidence>
<feature type="domain" description="PucR C-terminal helix-turn-helix" evidence="3">
    <location>
        <begin position="477"/>
        <end position="533"/>
    </location>
</feature>
<organism evidence="5 6">
    <name type="scientific">Brevibacillus choshinensis</name>
    <dbReference type="NCBI Taxonomy" id="54911"/>
    <lineage>
        <taxon>Bacteria</taxon>
        <taxon>Bacillati</taxon>
        <taxon>Bacillota</taxon>
        <taxon>Bacilli</taxon>
        <taxon>Bacillales</taxon>
        <taxon>Paenibacillaceae</taxon>
        <taxon>Brevibacillus</taxon>
    </lineage>
</organism>
<name>A0ABR5NEL9_BRECH</name>
<evidence type="ECO:0000313" key="6">
    <source>
        <dbReference type="Proteomes" id="UP000051063"/>
    </source>
</evidence>
<dbReference type="Pfam" id="PF17853">
    <property type="entry name" value="GGDEF_2"/>
    <property type="match status" value="1"/>
</dbReference>
<evidence type="ECO:0008006" key="7">
    <source>
        <dbReference type="Google" id="ProtNLM"/>
    </source>
</evidence>
<protein>
    <recommendedName>
        <fullName evidence="7">PucR family transcriptional regulator</fullName>
    </recommendedName>
</protein>
<evidence type="ECO:0000313" key="5">
    <source>
        <dbReference type="EMBL" id="KQL49997.1"/>
    </source>
</evidence>
<dbReference type="Pfam" id="PF13556">
    <property type="entry name" value="HTH_30"/>
    <property type="match status" value="1"/>
</dbReference>
<dbReference type="PANTHER" id="PTHR33744">
    <property type="entry name" value="CARBOHYDRATE DIACID REGULATOR"/>
    <property type="match status" value="1"/>
</dbReference>